<dbReference type="CDD" id="cd01131">
    <property type="entry name" value="PilT"/>
    <property type="match status" value="1"/>
</dbReference>
<dbReference type="InterPro" id="IPR027417">
    <property type="entry name" value="P-loop_NTPase"/>
</dbReference>
<dbReference type="EMBL" id="CP000481">
    <property type="protein sequence ID" value="ABK53093.1"/>
    <property type="molecule type" value="Genomic_DNA"/>
</dbReference>
<dbReference type="eggNOG" id="COG2805">
    <property type="taxonomic scope" value="Bacteria"/>
</dbReference>
<organism evidence="3 4">
    <name type="scientific">Acidothermus cellulolyticus (strain ATCC 43068 / DSM 8971 / 11B)</name>
    <dbReference type="NCBI Taxonomy" id="351607"/>
    <lineage>
        <taxon>Bacteria</taxon>
        <taxon>Bacillati</taxon>
        <taxon>Actinomycetota</taxon>
        <taxon>Actinomycetes</taxon>
        <taxon>Acidothermales</taxon>
        <taxon>Acidothermaceae</taxon>
        <taxon>Acidothermus</taxon>
    </lineage>
</organism>
<protein>
    <submittedName>
        <fullName evidence="3">Twitching motility protein</fullName>
    </submittedName>
</protein>
<dbReference type="OrthoDB" id="9805147at2"/>
<dbReference type="Pfam" id="PF00437">
    <property type="entry name" value="T2SSE"/>
    <property type="match status" value="1"/>
</dbReference>
<comment type="similarity">
    <text evidence="1">Belongs to the GSP E family.</text>
</comment>
<dbReference type="GO" id="GO:0005524">
    <property type="term" value="F:ATP binding"/>
    <property type="evidence" value="ECO:0007669"/>
    <property type="project" value="InterPro"/>
</dbReference>
<dbReference type="InterPro" id="IPR001482">
    <property type="entry name" value="T2SS/T4SS_dom"/>
</dbReference>
<evidence type="ECO:0000313" key="4">
    <source>
        <dbReference type="Proteomes" id="UP000008221"/>
    </source>
</evidence>
<feature type="domain" description="Bacterial type II secretion system protein E" evidence="2">
    <location>
        <begin position="203"/>
        <end position="217"/>
    </location>
</feature>
<keyword evidence="4" id="KW-1185">Reference proteome</keyword>
<accession>A0LUI3</accession>
<dbReference type="InterPro" id="IPR006321">
    <property type="entry name" value="PilT/PilU"/>
</dbReference>
<dbReference type="NCBIfam" id="TIGR01420">
    <property type="entry name" value="pilT_fam"/>
    <property type="match status" value="1"/>
</dbReference>
<evidence type="ECO:0000256" key="1">
    <source>
        <dbReference type="ARBA" id="ARBA00006611"/>
    </source>
</evidence>
<dbReference type="Proteomes" id="UP000008221">
    <property type="component" value="Chromosome"/>
</dbReference>
<dbReference type="InterPro" id="IPR003593">
    <property type="entry name" value="AAA+_ATPase"/>
</dbReference>
<dbReference type="SMART" id="SM00382">
    <property type="entry name" value="AAA"/>
    <property type="match status" value="1"/>
</dbReference>
<dbReference type="AlphaFoldDB" id="A0LUI3"/>
<dbReference type="InParanoid" id="A0LUI3"/>
<dbReference type="GO" id="GO:0016887">
    <property type="term" value="F:ATP hydrolysis activity"/>
    <property type="evidence" value="ECO:0007669"/>
    <property type="project" value="InterPro"/>
</dbReference>
<reference evidence="3 4" key="1">
    <citation type="journal article" date="2009" name="Genome Res.">
        <title>Complete genome of the cellulolytic thermophile Acidothermus cellulolyticus 11B provides insights into its ecophysiological and evolutionary adaptations.</title>
        <authorList>
            <person name="Barabote R.D."/>
            <person name="Xie G."/>
            <person name="Leu D.H."/>
            <person name="Normand P."/>
            <person name="Necsulea A."/>
            <person name="Daubin V."/>
            <person name="Medigue C."/>
            <person name="Adney W.S."/>
            <person name="Xu X.C."/>
            <person name="Lapidus A."/>
            <person name="Parales R.E."/>
            <person name="Detter C."/>
            <person name="Pujic P."/>
            <person name="Bruce D."/>
            <person name="Lavire C."/>
            <person name="Challacombe J.F."/>
            <person name="Brettin T.S."/>
            <person name="Berry A.M."/>
        </authorList>
    </citation>
    <scope>NUCLEOTIDE SEQUENCE [LARGE SCALE GENOMIC DNA]</scope>
    <source>
        <strain evidence="4">ATCC 43068 / DSM 8971 / 11B</strain>
    </source>
</reference>
<dbReference type="STRING" id="351607.Acel_1321"/>
<dbReference type="InterPro" id="IPR050921">
    <property type="entry name" value="T4SS_GSP_E_ATPase"/>
</dbReference>
<dbReference type="Gene3D" id="3.40.50.300">
    <property type="entry name" value="P-loop containing nucleotide triphosphate hydrolases"/>
    <property type="match status" value="1"/>
</dbReference>
<sequence>MDQPRLLEGVSLTDMLIRVLEHNASDLHLTAGARPTLRINGSLVPMEDLPVLTPPVIHQMMYEILTQKQRERFEEELELDFAYAVPGRARFRVNLYRQREALGAAFRLIPFEIKKLEDLGIPPAVANFAMLPRGFVLVTGPTGSGKSTTLAGIIDIANRQRRDHIMTVEDPIEFLHTHKSCLVNQREVGDDTHSFANALKHVLRQDPDIILVGEMRDLETISVALTAAETGHLVLATLHTQDAAQTIDRIIDVFPPHQQQQIRVQLAGSLQGIVAQTLCKTADGRARVVATEVLVATPAIRNLIREGKTHQIYSALQAGAKYGMHTMDQSLAELVKSGKITYETGLEKCHHVEDFNRLVGRA</sequence>
<evidence type="ECO:0000313" key="3">
    <source>
        <dbReference type="EMBL" id="ABK53093.1"/>
    </source>
</evidence>
<evidence type="ECO:0000259" key="2">
    <source>
        <dbReference type="PROSITE" id="PS00662"/>
    </source>
</evidence>
<dbReference type="HOGENOM" id="CLU_013446_4_0_11"/>
<dbReference type="KEGG" id="ace:Acel_1321"/>
<dbReference type="Gene3D" id="3.30.450.90">
    <property type="match status" value="1"/>
</dbReference>
<dbReference type="PROSITE" id="PS00662">
    <property type="entry name" value="T2SP_E"/>
    <property type="match status" value="1"/>
</dbReference>
<gene>
    <name evidence="3" type="ordered locus">Acel_1321</name>
</gene>
<dbReference type="SUPFAM" id="SSF52540">
    <property type="entry name" value="P-loop containing nucleoside triphosphate hydrolases"/>
    <property type="match status" value="1"/>
</dbReference>
<proteinExistence type="inferred from homology"/>
<name>A0LUI3_ACIC1</name>
<dbReference type="PANTHER" id="PTHR30486">
    <property type="entry name" value="TWITCHING MOTILITY PROTEIN PILT"/>
    <property type="match status" value="1"/>
</dbReference>